<evidence type="ECO:0000313" key="2">
    <source>
        <dbReference type="Proteomes" id="UP000478183"/>
    </source>
</evidence>
<organism evidence="1 2">
    <name type="scientific">Paracoccus aestuariivivens</name>
    <dbReference type="NCBI Taxonomy" id="1820333"/>
    <lineage>
        <taxon>Bacteria</taxon>
        <taxon>Pseudomonadati</taxon>
        <taxon>Pseudomonadota</taxon>
        <taxon>Alphaproteobacteria</taxon>
        <taxon>Rhodobacterales</taxon>
        <taxon>Paracoccaceae</taxon>
        <taxon>Paracoccus</taxon>
    </lineage>
</organism>
<dbReference type="InterPro" id="IPR024083">
    <property type="entry name" value="Fumarase/histidase_N"/>
</dbReference>
<dbReference type="OrthoDB" id="9806955at2"/>
<protein>
    <submittedName>
        <fullName evidence="1">Uncharacterized protein</fullName>
    </submittedName>
</protein>
<gene>
    <name evidence="1" type="ORF">GL286_21260</name>
</gene>
<dbReference type="SUPFAM" id="SSF48557">
    <property type="entry name" value="L-aspartase-like"/>
    <property type="match status" value="1"/>
</dbReference>
<dbReference type="Pfam" id="PF00221">
    <property type="entry name" value="Lyase_aromatic"/>
    <property type="match status" value="1"/>
</dbReference>
<dbReference type="AlphaFoldDB" id="A0A6L6JGB0"/>
<keyword evidence="2" id="KW-1185">Reference proteome</keyword>
<sequence length="163" mass="17835">MSHVIETGAQTDMRWPHITDGLRHDHRSMFGGSEVRSRYSGIWLHFKIRACFRSSTRGPVSYLTYGAQIGQLLIDECAVIHNGKTVQAGQAFAIAGLKPLVLKAKRELSFVNGTLCSKGLASPALARVCDWSDASASLTYSELGQQAAPFPATAIQLRHDHEL</sequence>
<dbReference type="GO" id="GO:0016841">
    <property type="term" value="F:ammonia-lyase activity"/>
    <property type="evidence" value="ECO:0007669"/>
    <property type="project" value="UniProtKB-ARBA"/>
</dbReference>
<proteinExistence type="predicted"/>
<comment type="caution">
    <text evidence="1">The sequence shown here is derived from an EMBL/GenBank/DDBJ whole genome shotgun (WGS) entry which is preliminary data.</text>
</comment>
<name>A0A6L6JGB0_9RHOB</name>
<dbReference type="InterPro" id="IPR008948">
    <property type="entry name" value="L-Aspartase-like"/>
</dbReference>
<dbReference type="Gene3D" id="1.10.275.10">
    <property type="entry name" value="Fumarase/aspartase (N-terminal domain)"/>
    <property type="match status" value="1"/>
</dbReference>
<evidence type="ECO:0000313" key="1">
    <source>
        <dbReference type="EMBL" id="MTH80228.1"/>
    </source>
</evidence>
<accession>A0A6L6JGB0</accession>
<dbReference type="EMBL" id="WMIE01000034">
    <property type="protein sequence ID" value="MTH80228.1"/>
    <property type="molecule type" value="Genomic_DNA"/>
</dbReference>
<reference evidence="1 2" key="1">
    <citation type="submission" date="2019-11" db="EMBL/GenBank/DDBJ databases">
        <authorList>
            <person name="Dong K."/>
        </authorList>
    </citation>
    <scope>NUCLEOTIDE SEQUENCE [LARGE SCALE GENOMIC DNA]</scope>
    <source>
        <strain evidence="1 2">NBRC 111993</strain>
    </source>
</reference>
<dbReference type="Proteomes" id="UP000478183">
    <property type="component" value="Unassembled WGS sequence"/>
</dbReference>
<dbReference type="InterPro" id="IPR001106">
    <property type="entry name" value="Aromatic_Lyase"/>
</dbReference>